<dbReference type="InterPro" id="IPR042214">
    <property type="entry name" value="TruD_catalytic"/>
</dbReference>
<evidence type="ECO:0000313" key="7">
    <source>
        <dbReference type="Proteomes" id="UP000194003"/>
    </source>
</evidence>
<dbReference type="GO" id="GO:0160150">
    <property type="term" value="F:tRNA pseudouridine(13) synthase activity"/>
    <property type="evidence" value="ECO:0007669"/>
    <property type="project" value="UniProtKB-EC"/>
</dbReference>
<dbReference type="InterPro" id="IPR001656">
    <property type="entry name" value="PsdUridine_synth_TruD"/>
</dbReference>
<dbReference type="PANTHER" id="PTHR47811:SF1">
    <property type="entry name" value="TRNA PSEUDOURIDINE SYNTHASE D"/>
    <property type="match status" value="1"/>
</dbReference>
<evidence type="ECO:0000256" key="4">
    <source>
        <dbReference type="HAMAP-Rule" id="MF_01082"/>
    </source>
</evidence>
<dbReference type="PANTHER" id="PTHR47811">
    <property type="entry name" value="TRNA PSEUDOURIDINE SYNTHASE D"/>
    <property type="match status" value="1"/>
</dbReference>
<protein>
    <recommendedName>
        <fullName evidence="4">tRNA pseudouridine synthase D</fullName>
        <ecNumber evidence="4">5.4.99.27</ecNumber>
    </recommendedName>
    <alternativeName>
        <fullName evidence="4">tRNA pseudouridine(13) synthase</fullName>
    </alternativeName>
    <alternativeName>
        <fullName evidence="4">tRNA pseudouridylate synthase D</fullName>
    </alternativeName>
    <alternativeName>
        <fullName evidence="4">tRNA-uridine isomerase D</fullName>
    </alternativeName>
</protein>
<dbReference type="GO" id="GO:0031119">
    <property type="term" value="P:tRNA pseudouridine synthesis"/>
    <property type="evidence" value="ECO:0007669"/>
    <property type="project" value="UniProtKB-UniRule"/>
</dbReference>
<sequence length="372" mass="40399">MSNENRQPTAPLENPAVAPILVPLAGPAATLGGIGGSLKRELEDFQVFEVRPLRDEPAGEHCVVTLEKRDRTTDQAAHALARASGVNRGAIGYAGLKDREGITVQAFSIHAPRGLPEDWTAGLESNLRVLDQVWRSRKIKPGQLTGNRFVIRLRDCGDAQTSDETLRERVQSIAQWVSQYGFPNAFGQQRFGRGGGNLESGLQLLAAGPRGRLPQRISRHQKGLMLSSVRSELFNRTLAQRIEAGAYTQLLEGDIAQLAGRSACFPVADLAAEQARFAAGEINATGPLFGEKMLTPHGQPGAWEAEALASLGGEALMAQLVAMRMEGQRRALRVVPKDLCIDWEGRDALFTFELPKGAYATTLLREFMGELA</sequence>
<dbReference type="EMBL" id="LVJN01000021">
    <property type="protein sequence ID" value="OSM00449.1"/>
    <property type="molecule type" value="Genomic_DNA"/>
</dbReference>
<organism evidence="6 7">
    <name type="scientific">Magnetofaba australis IT-1</name>
    <dbReference type="NCBI Taxonomy" id="1434232"/>
    <lineage>
        <taxon>Bacteria</taxon>
        <taxon>Pseudomonadati</taxon>
        <taxon>Pseudomonadota</taxon>
        <taxon>Magnetococcia</taxon>
        <taxon>Magnetococcales</taxon>
        <taxon>Magnetococcaceae</taxon>
        <taxon>Magnetofaba</taxon>
    </lineage>
</organism>
<gene>
    <name evidence="4" type="primary">truD</name>
    <name evidence="6" type="ORF">MAIT1_00970</name>
</gene>
<keyword evidence="2 4" id="KW-0819">tRNA processing</keyword>
<dbReference type="InterPro" id="IPR050170">
    <property type="entry name" value="TruD_pseudoU_synthase"/>
</dbReference>
<evidence type="ECO:0000313" key="6">
    <source>
        <dbReference type="EMBL" id="OSM00449.1"/>
    </source>
</evidence>
<dbReference type="AlphaFoldDB" id="A0A1Y2K031"/>
<reference evidence="6 7" key="1">
    <citation type="journal article" date="2016" name="BMC Genomics">
        <title>Combined genomic and structural analyses of a cultured magnetotactic bacterium reveals its niche adaptation to a dynamic environment.</title>
        <authorList>
            <person name="Araujo A.C."/>
            <person name="Morillo V."/>
            <person name="Cypriano J."/>
            <person name="Teixeira L.C."/>
            <person name="Leao P."/>
            <person name="Lyra S."/>
            <person name="Almeida L.G."/>
            <person name="Bazylinski D.A."/>
            <person name="Vasconcellos A.T."/>
            <person name="Abreu F."/>
            <person name="Lins U."/>
        </authorList>
    </citation>
    <scope>NUCLEOTIDE SEQUENCE [LARGE SCALE GENOMIC DNA]</scope>
    <source>
        <strain evidence="6 7">IT-1</strain>
    </source>
</reference>
<dbReference type="PROSITE" id="PS01268">
    <property type="entry name" value="UPF0024"/>
    <property type="match status" value="1"/>
</dbReference>
<comment type="caution">
    <text evidence="6">The sequence shown here is derived from an EMBL/GenBank/DDBJ whole genome shotgun (WGS) entry which is preliminary data.</text>
</comment>
<name>A0A1Y2K031_9PROT</name>
<dbReference type="OrthoDB" id="1550679at2"/>
<dbReference type="Pfam" id="PF01142">
    <property type="entry name" value="TruD"/>
    <property type="match status" value="2"/>
</dbReference>
<dbReference type="InterPro" id="IPR043165">
    <property type="entry name" value="TruD_insert_sf"/>
</dbReference>
<dbReference type="Proteomes" id="UP000194003">
    <property type="component" value="Unassembled WGS sequence"/>
</dbReference>
<keyword evidence="7" id="KW-1185">Reference proteome</keyword>
<dbReference type="Gene3D" id="3.30.2350.20">
    <property type="entry name" value="TruD, catalytic domain"/>
    <property type="match status" value="1"/>
</dbReference>
<dbReference type="InterPro" id="IPR020103">
    <property type="entry name" value="PsdUridine_synth_cat_dom_sf"/>
</dbReference>
<evidence type="ECO:0000259" key="5">
    <source>
        <dbReference type="PROSITE" id="PS50984"/>
    </source>
</evidence>
<dbReference type="InterPro" id="IPR020119">
    <property type="entry name" value="PsdUridine_synth_TruD_CS"/>
</dbReference>
<dbReference type="PROSITE" id="PS50984">
    <property type="entry name" value="TRUD"/>
    <property type="match status" value="1"/>
</dbReference>
<comment type="catalytic activity">
    <reaction evidence="4">
        <text>uridine(13) in tRNA = pseudouridine(13) in tRNA</text>
        <dbReference type="Rhea" id="RHEA:42540"/>
        <dbReference type="Rhea" id="RHEA-COMP:10105"/>
        <dbReference type="Rhea" id="RHEA-COMP:10106"/>
        <dbReference type="ChEBI" id="CHEBI:65314"/>
        <dbReference type="ChEBI" id="CHEBI:65315"/>
        <dbReference type="EC" id="5.4.99.27"/>
    </reaction>
</comment>
<evidence type="ECO:0000256" key="2">
    <source>
        <dbReference type="ARBA" id="ARBA00022694"/>
    </source>
</evidence>
<dbReference type="InterPro" id="IPR011760">
    <property type="entry name" value="PsdUridine_synth_TruD_insert"/>
</dbReference>
<evidence type="ECO:0000256" key="3">
    <source>
        <dbReference type="ARBA" id="ARBA00023235"/>
    </source>
</evidence>
<keyword evidence="3 4" id="KW-0413">Isomerase</keyword>
<dbReference type="HAMAP" id="MF_01082">
    <property type="entry name" value="TruD"/>
    <property type="match status" value="1"/>
</dbReference>
<comment type="function">
    <text evidence="4">Responsible for synthesis of pseudouridine from uracil-13 in transfer RNAs.</text>
</comment>
<dbReference type="STRING" id="1434232.MAIT1_00970"/>
<dbReference type="CDD" id="cd01291">
    <property type="entry name" value="PseudoU_synth"/>
    <property type="match status" value="1"/>
</dbReference>
<feature type="active site" description="Nucleophile" evidence="4">
    <location>
        <position position="98"/>
    </location>
</feature>
<dbReference type="GO" id="GO:0003723">
    <property type="term" value="F:RNA binding"/>
    <property type="evidence" value="ECO:0007669"/>
    <property type="project" value="InterPro"/>
</dbReference>
<dbReference type="RefSeq" id="WP_085447147.1">
    <property type="nucleotide sequence ID" value="NZ_LVJN01000021.1"/>
</dbReference>
<proteinExistence type="inferred from homology"/>
<dbReference type="Gene3D" id="3.30.2340.10">
    <property type="entry name" value="TruD, insertion domain"/>
    <property type="match status" value="1"/>
</dbReference>
<accession>A0A1Y2K031</accession>
<dbReference type="EC" id="5.4.99.27" evidence="4"/>
<dbReference type="GO" id="GO:0005829">
    <property type="term" value="C:cytosol"/>
    <property type="evidence" value="ECO:0007669"/>
    <property type="project" value="TreeGrafter"/>
</dbReference>
<dbReference type="SUPFAM" id="SSF55120">
    <property type="entry name" value="Pseudouridine synthase"/>
    <property type="match status" value="1"/>
</dbReference>
<comment type="similarity">
    <text evidence="1 4">Belongs to the pseudouridine synthase TruD family.</text>
</comment>
<feature type="domain" description="TRUD" evidence="5">
    <location>
        <begin position="181"/>
        <end position="334"/>
    </location>
</feature>
<evidence type="ECO:0000256" key="1">
    <source>
        <dbReference type="ARBA" id="ARBA00007953"/>
    </source>
</evidence>